<accession>A0A1I7IBZ9</accession>
<evidence type="ECO:0000256" key="1">
    <source>
        <dbReference type="ARBA" id="ARBA00093462"/>
    </source>
</evidence>
<dbReference type="Gene3D" id="1.10.10.630">
    <property type="entry name" value="DnaD domain-like"/>
    <property type="match status" value="1"/>
</dbReference>
<evidence type="ECO:0000313" key="4">
    <source>
        <dbReference type="EMBL" id="SFU70471.1"/>
    </source>
</evidence>
<feature type="region of interest" description="Disordered" evidence="2">
    <location>
        <begin position="107"/>
        <end position="152"/>
    </location>
</feature>
<feature type="compositionally biased region" description="Basic and acidic residues" evidence="2">
    <location>
        <begin position="117"/>
        <end position="136"/>
    </location>
</feature>
<dbReference type="RefSeq" id="WP_074951015.1">
    <property type="nucleotide sequence ID" value="NZ_FPBV01000006.1"/>
</dbReference>
<dbReference type="STRING" id="392015.SAMN05421543_106123"/>
<dbReference type="InterPro" id="IPR034829">
    <property type="entry name" value="DnaD-like_sf"/>
</dbReference>
<proteinExistence type="inferred from homology"/>
<name>A0A1I7IBZ9_9BACL</name>
<evidence type="ECO:0000313" key="5">
    <source>
        <dbReference type="Proteomes" id="UP000183508"/>
    </source>
</evidence>
<sequence length="283" mass="31807">MAWIESHETLAHHPKTRKLARLLGEDLPATIGRLHLLWWWAMNYAQDGDLTKYDDSDIADALMWSGDPGHAVEALCTAGFLDRTEDGLYIHDWQDYAGRLIVQREKNAERKRRSRARHADVTRTDDGQECDGRESHGATIPNLTKPDLSGGGDHAHAREIVRAYEQIYGTLPNPVQIDDLVQYVEQGMEVGLVITALRRSRVKGKDLEYALGILRRQLQRGIRTVAQAEMDDARFELAIKARAPTETKPRANGEGGVNRGVDWRSDGADVDWDAIEERFFGGG</sequence>
<dbReference type="Proteomes" id="UP000183508">
    <property type="component" value="Unassembled WGS sequence"/>
</dbReference>
<evidence type="ECO:0000259" key="3">
    <source>
        <dbReference type="Pfam" id="PF07261"/>
    </source>
</evidence>
<organism evidence="4 5">
    <name type="scientific">Alicyclobacillus macrosporangiidus</name>
    <dbReference type="NCBI Taxonomy" id="392015"/>
    <lineage>
        <taxon>Bacteria</taxon>
        <taxon>Bacillati</taxon>
        <taxon>Bacillota</taxon>
        <taxon>Bacilli</taxon>
        <taxon>Bacillales</taxon>
        <taxon>Alicyclobacillaceae</taxon>
        <taxon>Alicyclobacillus</taxon>
    </lineage>
</organism>
<dbReference type="AlphaFoldDB" id="A0A1I7IBZ9"/>
<dbReference type="InterPro" id="IPR006343">
    <property type="entry name" value="DnaB/C_C"/>
</dbReference>
<gene>
    <name evidence="4" type="ORF">SAMN05421543_106123</name>
</gene>
<protein>
    <submittedName>
        <fullName evidence="4">Replication initiation and membrane attachment</fullName>
    </submittedName>
</protein>
<feature type="domain" description="DnaB/C C-terminal" evidence="3">
    <location>
        <begin position="162"/>
        <end position="230"/>
    </location>
</feature>
<reference evidence="5" key="1">
    <citation type="submission" date="2016-10" db="EMBL/GenBank/DDBJ databases">
        <authorList>
            <person name="Varghese N."/>
        </authorList>
    </citation>
    <scope>NUCLEOTIDE SEQUENCE [LARGE SCALE GENOMIC DNA]</scope>
    <source>
        <strain evidence="5">DSM 17980</strain>
    </source>
</reference>
<dbReference type="Pfam" id="PF07261">
    <property type="entry name" value="DnaB_2"/>
    <property type="match status" value="1"/>
</dbReference>
<keyword evidence="5" id="KW-1185">Reference proteome</keyword>
<dbReference type="OrthoDB" id="7365718at2"/>
<comment type="similarity">
    <text evidence="1">Belongs to the DnaB/DnaD family.</text>
</comment>
<dbReference type="EMBL" id="FPBV01000006">
    <property type="protein sequence ID" value="SFU70471.1"/>
    <property type="molecule type" value="Genomic_DNA"/>
</dbReference>
<evidence type="ECO:0000256" key="2">
    <source>
        <dbReference type="SAM" id="MobiDB-lite"/>
    </source>
</evidence>